<dbReference type="GO" id="GO:0006310">
    <property type="term" value="P:DNA recombination"/>
    <property type="evidence" value="ECO:0007669"/>
    <property type="project" value="UniProtKB-KW"/>
</dbReference>
<protein>
    <submittedName>
        <fullName evidence="7">Integrase</fullName>
    </submittedName>
</protein>
<evidence type="ECO:0000256" key="1">
    <source>
        <dbReference type="ARBA" id="ARBA00022908"/>
    </source>
</evidence>
<dbReference type="Gene3D" id="1.10.150.130">
    <property type="match status" value="1"/>
</dbReference>
<evidence type="ECO:0000259" key="5">
    <source>
        <dbReference type="PROSITE" id="PS51898"/>
    </source>
</evidence>
<feature type="domain" description="Tyr recombinase" evidence="5">
    <location>
        <begin position="115"/>
        <end position="330"/>
    </location>
</feature>
<dbReference type="CDD" id="cd00397">
    <property type="entry name" value="DNA_BRE_C"/>
    <property type="match status" value="1"/>
</dbReference>
<dbReference type="InterPro" id="IPR013762">
    <property type="entry name" value="Integrase-like_cat_sf"/>
</dbReference>
<feature type="domain" description="Core-binding (CB)" evidence="6">
    <location>
        <begin position="8"/>
        <end position="91"/>
    </location>
</feature>
<evidence type="ECO:0000313" key="7">
    <source>
        <dbReference type="EMBL" id="PCR91248.1"/>
    </source>
</evidence>
<proteinExistence type="predicted"/>
<evidence type="ECO:0000256" key="3">
    <source>
        <dbReference type="ARBA" id="ARBA00023172"/>
    </source>
</evidence>
<dbReference type="EMBL" id="NXNI01000001">
    <property type="protein sequence ID" value="PCR91248.1"/>
    <property type="molecule type" value="Genomic_DNA"/>
</dbReference>
<dbReference type="PROSITE" id="PS51900">
    <property type="entry name" value="CB"/>
    <property type="match status" value="1"/>
</dbReference>
<dbReference type="PROSITE" id="PS51898">
    <property type="entry name" value="TYR_RECOMBINASE"/>
    <property type="match status" value="1"/>
</dbReference>
<evidence type="ECO:0000256" key="4">
    <source>
        <dbReference type="PROSITE-ProRule" id="PRU01248"/>
    </source>
</evidence>
<name>A0A2A5QWL7_9EURY</name>
<dbReference type="Gene3D" id="1.10.443.10">
    <property type="entry name" value="Intergrase catalytic core"/>
    <property type="match status" value="1"/>
</dbReference>
<dbReference type="RefSeq" id="WP_097380191.1">
    <property type="nucleotide sequence ID" value="NZ_NXNI01000001.1"/>
</dbReference>
<dbReference type="GO" id="GO:0003677">
    <property type="term" value="F:DNA binding"/>
    <property type="evidence" value="ECO:0007669"/>
    <property type="project" value="UniProtKB-UniRule"/>
</dbReference>
<dbReference type="OrthoDB" id="198497at2157"/>
<gene>
    <name evidence="7" type="ORF">CP557_12365</name>
</gene>
<reference evidence="7 8" key="1">
    <citation type="submission" date="2017-09" db="EMBL/GenBank/DDBJ databases">
        <title>Genome sequences of Natrinema ejinorence JCM 13890T.</title>
        <authorList>
            <person name="Roh S.W."/>
            <person name="Kim Y.B."/>
            <person name="Kim J.Y."/>
        </authorList>
    </citation>
    <scope>NUCLEOTIDE SEQUENCE [LARGE SCALE GENOMIC DNA]</scope>
    <source>
        <strain evidence="7 8">JCM 13890</strain>
    </source>
</reference>
<dbReference type="InterPro" id="IPR002104">
    <property type="entry name" value="Integrase_catalytic"/>
</dbReference>
<accession>A0A2A5QWL7</accession>
<dbReference type="Pfam" id="PF02899">
    <property type="entry name" value="Phage_int_SAM_1"/>
    <property type="match status" value="1"/>
</dbReference>
<dbReference type="InterPro" id="IPR044068">
    <property type="entry name" value="CB"/>
</dbReference>
<dbReference type="GeneID" id="63184759"/>
<keyword evidence="1" id="KW-0229">DNA integration</keyword>
<dbReference type="InterPro" id="IPR050090">
    <property type="entry name" value="Tyrosine_recombinase_XerCD"/>
</dbReference>
<evidence type="ECO:0000259" key="6">
    <source>
        <dbReference type="PROSITE" id="PS51900"/>
    </source>
</evidence>
<dbReference type="Proteomes" id="UP000219689">
    <property type="component" value="Unassembled WGS sequence"/>
</dbReference>
<comment type="caution">
    <text evidence="7">The sequence shown here is derived from an EMBL/GenBank/DDBJ whole genome shotgun (WGS) entry which is preliminary data.</text>
</comment>
<dbReference type="SUPFAM" id="SSF56349">
    <property type="entry name" value="DNA breaking-rejoining enzymes"/>
    <property type="match status" value="1"/>
</dbReference>
<sequence>MSDDLEPMTPTEGVEAFLAHRKPSVAESTYYNNQTTLEQFTAWCSDNEIDNLNDLSGRDLALFVAHRREKVKPITLQKNLSAIREFLSWAADIEAVPEGLNEKVHAPVVPDGSESRSIKLERPRAEKILEYLDRYEYASRDHVIMAILWRTGMRLSALRSIDLDDLEGDQFAIYLKHRPETDTPLKNKDRSERWVFLGPEWYSVVSEYIKVNRIETTDDYGREPLLTTKQGRISGGSIRNTVYRCCQPCFVADCPHDRDPETCEAVGAASVPSKCPSTRSPHAIRRGAITGHLLEDVPPEIVSDRMDVSLDVLYQHYDARQPDEKMEQRRKFLEGF</sequence>
<dbReference type="InterPro" id="IPR011010">
    <property type="entry name" value="DNA_brk_join_enz"/>
</dbReference>
<keyword evidence="2 4" id="KW-0238">DNA-binding</keyword>
<dbReference type="InterPro" id="IPR004107">
    <property type="entry name" value="Integrase_SAM-like_N"/>
</dbReference>
<evidence type="ECO:0000256" key="2">
    <source>
        <dbReference type="ARBA" id="ARBA00023125"/>
    </source>
</evidence>
<dbReference type="PANTHER" id="PTHR30349:SF41">
    <property type="entry name" value="INTEGRASE_RECOMBINASE PROTEIN MJ0367-RELATED"/>
    <property type="match status" value="1"/>
</dbReference>
<keyword evidence="3" id="KW-0233">DNA recombination</keyword>
<dbReference type="AlphaFoldDB" id="A0A2A5QWL7"/>
<dbReference type="InterPro" id="IPR010998">
    <property type="entry name" value="Integrase_recombinase_N"/>
</dbReference>
<dbReference type="GO" id="GO:0015074">
    <property type="term" value="P:DNA integration"/>
    <property type="evidence" value="ECO:0007669"/>
    <property type="project" value="UniProtKB-KW"/>
</dbReference>
<keyword evidence="8" id="KW-1185">Reference proteome</keyword>
<evidence type="ECO:0000313" key="8">
    <source>
        <dbReference type="Proteomes" id="UP000219689"/>
    </source>
</evidence>
<dbReference type="PANTHER" id="PTHR30349">
    <property type="entry name" value="PHAGE INTEGRASE-RELATED"/>
    <property type="match status" value="1"/>
</dbReference>
<organism evidence="7 8">
    <name type="scientific">Natrinema ejinorense</name>
    <dbReference type="NCBI Taxonomy" id="373386"/>
    <lineage>
        <taxon>Archaea</taxon>
        <taxon>Methanobacteriati</taxon>
        <taxon>Methanobacteriota</taxon>
        <taxon>Stenosarchaea group</taxon>
        <taxon>Halobacteria</taxon>
        <taxon>Halobacteriales</taxon>
        <taxon>Natrialbaceae</taxon>
        <taxon>Natrinema</taxon>
    </lineage>
</organism>